<gene>
    <name evidence="4" type="ORF">CEX98_17715</name>
</gene>
<evidence type="ECO:0000256" key="2">
    <source>
        <dbReference type="SAM" id="MobiDB-lite"/>
    </source>
</evidence>
<keyword evidence="1" id="KW-0175">Coiled coil</keyword>
<evidence type="ECO:0000313" key="5">
    <source>
        <dbReference type="Proteomes" id="UP000228621"/>
    </source>
</evidence>
<feature type="compositionally biased region" description="Low complexity" evidence="2">
    <location>
        <begin position="68"/>
        <end position="78"/>
    </location>
</feature>
<feature type="domain" description="Tape measure protein N-terminal" evidence="3">
    <location>
        <begin position="181"/>
        <end position="360"/>
    </location>
</feature>
<feature type="coiled-coil region" evidence="1">
    <location>
        <begin position="740"/>
        <end position="769"/>
    </location>
</feature>
<proteinExistence type="predicted"/>
<dbReference type="Proteomes" id="UP000228621">
    <property type="component" value="Unassembled WGS sequence"/>
</dbReference>
<evidence type="ECO:0000256" key="1">
    <source>
        <dbReference type="SAM" id="Coils"/>
    </source>
</evidence>
<comment type="caution">
    <text evidence="4">The sequence shown here is derived from an EMBL/GenBank/DDBJ whole genome shotgun (WGS) entry which is preliminary data.</text>
</comment>
<feature type="region of interest" description="Disordered" evidence="2">
    <location>
        <begin position="1"/>
        <end position="118"/>
    </location>
</feature>
<feature type="compositionally biased region" description="Polar residues" evidence="2">
    <location>
        <begin position="24"/>
        <end position="63"/>
    </location>
</feature>
<dbReference type="Pfam" id="PF20155">
    <property type="entry name" value="TMP_3"/>
    <property type="match status" value="1"/>
</dbReference>
<keyword evidence="5" id="KW-1185">Reference proteome</keyword>
<feature type="compositionally biased region" description="Polar residues" evidence="2">
    <location>
        <begin position="88"/>
        <end position="118"/>
    </location>
</feature>
<dbReference type="AlphaFoldDB" id="A0A2A5JM20"/>
<evidence type="ECO:0000259" key="3">
    <source>
        <dbReference type="Pfam" id="PF20155"/>
    </source>
</evidence>
<feature type="coiled-coil region" evidence="1">
    <location>
        <begin position="574"/>
        <end position="649"/>
    </location>
</feature>
<accession>A0A2A5JM20</accession>
<reference evidence="5" key="1">
    <citation type="journal article" date="2019" name="Genome Announc.">
        <title>Draft Genome Sequence of Pseudoalteromonas piscicida Strain 36Y ROTHPW, an Hypersaline Seawater Isolate from the South Coast of Sonora, Mexico.</title>
        <authorList>
            <person name="Sanchez-Diaz R."/>
            <person name="Molina-Garza Z.J."/>
            <person name="Cruz-Suarez L.E."/>
            <person name="Selvin J."/>
            <person name="Kiran G.S."/>
            <person name="Ibarra-Gamez J.C."/>
            <person name="Gomez-Gil B."/>
            <person name="Galaviz-Silva L."/>
        </authorList>
    </citation>
    <scope>NUCLEOTIDE SEQUENCE [LARGE SCALE GENOMIC DNA]</scope>
    <source>
        <strain evidence="5">36Y_RITHPW</strain>
    </source>
</reference>
<dbReference type="EMBL" id="NKHF01000084">
    <property type="protein sequence ID" value="PCK30475.1"/>
    <property type="molecule type" value="Genomic_DNA"/>
</dbReference>
<dbReference type="InterPro" id="IPR013491">
    <property type="entry name" value="Tape_meas_N"/>
</dbReference>
<protein>
    <submittedName>
        <fullName evidence="4">Phage tail protein</fullName>
    </submittedName>
</protein>
<name>A0A2A5JM20_PSEO7</name>
<organism evidence="4 5">
    <name type="scientific">Pseudoalteromonas piscicida</name>
    <dbReference type="NCBI Taxonomy" id="43662"/>
    <lineage>
        <taxon>Bacteria</taxon>
        <taxon>Pseudomonadati</taxon>
        <taxon>Pseudomonadota</taxon>
        <taxon>Gammaproteobacteria</taxon>
        <taxon>Alteromonadales</taxon>
        <taxon>Pseudoalteromonadaceae</taxon>
        <taxon>Pseudoalteromonas</taxon>
    </lineage>
</organism>
<sequence length="1080" mass="116900">MERGSQAARQHSHSTLNIAEAHRQVSSTARESVTSQERAITAVKSQTTSQQDLIQATEQTAKSQKIRAQANEQANQAAKRSSDENQKQARTNQSVTNSTNQVAKATKNRSTNQQQSIRFTEQQRNANRKLVAANQQLGASQSKVNSQLGQLSSGYNQLAGSIASVLSLGTAAMFVRDTGNAQLLDTRLQGLTGSAQEYNAVQNYLFATADRLNTKYTTLADSYSRILNLQEAGVVTQSQGIKILEGFANAAAKTGASNVQLEQSLFGMTQGMTAGVLRAEELNQVTEPLPGLMQKLDKAAGQAAGGFRKMVNDGKVTSQMFKQYLIKAFDDYAGAAEATEGKINASFAEMSNEYQRLIRHYEQPVNFAVTTVVSSITEAMQALRENQGIVDGLTTSATLLAVVIGSRLAGSAYRSAAAFTSNAVSTHKALQAQVQLAAQTKRNAAIELQHSIQQQQAAQRQLAMARNTVMRTNAIHNLALANQRAAAAQATHTAATTAYTAAATRASFATRTLSGAMGLLGGPVGLAVTAGLAIAYFATQGDSGARSASELKSKVDELAGGFETLTAKARAARLVEVNRTFESTSKQIQEAKQEIKQLKNEVQNGILISNNSIFGVGQMARVKLSKNQIKKSNEEIALQEAKVEQLVAEQNRLLTLQKQLKGEIAKPTPTQKPETNTQPSALPVNIQRLQLSLLDEEARLKASHEKRRQMVIAARESDAANKAKYDAILKQLDAKHTEDVKALAQKRENDKTRIQNQAEEKRRNDLRATLENRIAQIKGHANREALAAYENQLAVEQARQQARVDAARRQSLGLAANDEKGEIKYNADNQIRDIERQQELLAAEGFHSEVEKREWDHQERLMQLKTKNTGAMQQHLVQFANWEKKNAAEKTDAVLGLGMAGLKAMGQQSKTAFKMYKAFAISQALIKTYESATSAYASLASIPVVGPALGAAAAAAAVAMGLQQVRQIKSQQPAAGIAHGGLDYVPNESTYLLQRGERVLSPKQNIEVSAMARHYNAGNRAQSGGGNVSFNITNHVIVQGATDEVSAQRTGNDVANQIRGLILQDIQENGVIIQSIRRVA</sequence>
<dbReference type="OrthoDB" id="8019720at2"/>
<dbReference type="NCBIfam" id="TIGR02675">
    <property type="entry name" value="tape_meas_nterm"/>
    <property type="match status" value="1"/>
</dbReference>
<feature type="compositionally biased region" description="Polar residues" evidence="2">
    <location>
        <begin position="7"/>
        <end position="17"/>
    </location>
</feature>
<evidence type="ECO:0000313" key="4">
    <source>
        <dbReference type="EMBL" id="PCK30475.1"/>
    </source>
</evidence>